<dbReference type="AlphaFoldDB" id="A0A4Q2KG69"/>
<feature type="region of interest" description="Disordered" evidence="1">
    <location>
        <begin position="25"/>
        <end position="104"/>
    </location>
</feature>
<name>A0A4Q2KG69_9SPHN</name>
<accession>A0A4Q2KG69</accession>
<keyword evidence="3" id="KW-1185">Reference proteome</keyword>
<evidence type="ECO:0000256" key="1">
    <source>
        <dbReference type="SAM" id="MobiDB-lite"/>
    </source>
</evidence>
<reference evidence="2 3" key="1">
    <citation type="submission" date="2019-01" db="EMBL/GenBank/DDBJ databases">
        <title>Altererythrobacter rhizovicinus sp. nov., isolated from the rhizosphere soil of Haloxylon ammodendron.</title>
        <authorList>
            <person name="Li H.-P."/>
            <person name="Gou J.-Y."/>
            <person name="Yao D."/>
            <person name="Han Q.-Q."/>
            <person name="Shao K.-Z."/>
            <person name="Zhao Q."/>
            <person name="Zhang J.-L."/>
        </authorList>
    </citation>
    <scope>NUCLEOTIDE SEQUENCE [LARGE SCALE GENOMIC DNA]</scope>
    <source>
        <strain evidence="2 3">AY-3R</strain>
    </source>
</reference>
<evidence type="ECO:0000313" key="3">
    <source>
        <dbReference type="Proteomes" id="UP000293623"/>
    </source>
</evidence>
<dbReference type="Proteomes" id="UP000293623">
    <property type="component" value="Unassembled WGS sequence"/>
</dbReference>
<protein>
    <submittedName>
        <fullName evidence="2">Uncharacterized protein</fullName>
    </submittedName>
</protein>
<feature type="compositionally biased region" description="Basic and acidic residues" evidence="1">
    <location>
        <begin position="92"/>
        <end position="104"/>
    </location>
</feature>
<feature type="compositionally biased region" description="Basic and acidic residues" evidence="1">
    <location>
        <begin position="25"/>
        <end position="60"/>
    </location>
</feature>
<feature type="compositionally biased region" description="Basic residues" evidence="1">
    <location>
        <begin position="77"/>
        <end position="91"/>
    </location>
</feature>
<sequence>MTLEQRFVRGQDIRVLRLQTVERGDVERGSDVPDRLRGRDAVVDRAPDAVRPDGRNEHPGGRAARRHRPRRDDLDRRRRRRRGRRRRRRRRAACEHCHAPGDRQ</sequence>
<evidence type="ECO:0000313" key="2">
    <source>
        <dbReference type="EMBL" id="RXZ64025.1"/>
    </source>
</evidence>
<gene>
    <name evidence="2" type="ORF">ETX26_08795</name>
</gene>
<proteinExistence type="predicted"/>
<organism evidence="2 3">
    <name type="scientific">Pelagerythrobacter rhizovicinus</name>
    <dbReference type="NCBI Taxonomy" id="2268576"/>
    <lineage>
        <taxon>Bacteria</taxon>
        <taxon>Pseudomonadati</taxon>
        <taxon>Pseudomonadota</taxon>
        <taxon>Alphaproteobacteria</taxon>
        <taxon>Sphingomonadales</taxon>
        <taxon>Erythrobacteraceae</taxon>
        <taxon>Pelagerythrobacter</taxon>
    </lineage>
</organism>
<comment type="caution">
    <text evidence="2">The sequence shown here is derived from an EMBL/GenBank/DDBJ whole genome shotgun (WGS) entry which is preliminary data.</text>
</comment>
<dbReference type="EMBL" id="SDPV01000002">
    <property type="protein sequence ID" value="RXZ64025.1"/>
    <property type="molecule type" value="Genomic_DNA"/>
</dbReference>